<dbReference type="InterPro" id="IPR000055">
    <property type="entry name" value="Restrct_endonuc_typeI_TRD"/>
</dbReference>
<dbReference type="EMBL" id="AADV02000003">
    <property type="protein sequence ID" value="EAM51816.1"/>
    <property type="molecule type" value="Genomic_DNA"/>
</dbReference>
<dbReference type="Pfam" id="PF01420">
    <property type="entry name" value="Methylase_S"/>
    <property type="match status" value="1"/>
</dbReference>
<dbReference type="InterPro" id="IPR052021">
    <property type="entry name" value="Type-I_RS_S_subunit"/>
</dbReference>
<reference evidence="5" key="3">
    <citation type="submission" date="2016-12" db="EMBL/GenBank/DDBJ databases">
        <title>Annotation of the draft genome assembly of Crocosphaera watsonii WH 8501.</title>
        <authorList>
            <consortium name="US DOE Joint Genome Institute (JGI-ORNL)"/>
            <person name="Larimer F."/>
            <person name="Land M."/>
        </authorList>
    </citation>
    <scope>NUCLEOTIDE SEQUENCE</scope>
    <source>
        <strain evidence="5">WH 8501</strain>
    </source>
</reference>
<dbReference type="GO" id="GO:0003677">
    <property type="term" value="F:DNA binding"/>
    <property type="evidence" value="ECO:0007669"/>
    <property type="project" value="UniProtKB-KW"/>
</dbReference>
<dbReference type="InterPro" id="IPR044946">
    <property type="entry name" value="Restrct_endonuc_typeI_TRD_sf"/>
</dbReference>
<sequence length="408" mass="46837">MLVAGMNINLPQYWKWSKCQEVIDVRDGTHDTPKYVSSGYPVITSKNLKTSGIDFSNVSYISEADHKEISKRSKVDKGDILLAMIGTIGNPVIVDIEKEFSIKNVALFKLSKSNIYPEYFKYLLDSSIISRQLDFEQRGGTQKFVSLKVLRNLLIPLPPLEEQKRIAKILDKADEIRRKRKESIRLTDELLRSTFLDMFGDPVINPKGWEVKTLGSQIKELKYGTNSKCSELQKNNNIAVLRIPNIDNEKISWNDLKYTNLDSKEISKLLLKNGDLLFVRSNGNPDYIGRCAIFEEESNRKAVYASYLIRGRLKSICDFHPAFIRDIIAFPTFRSFLIREARTTAGNYNINIQELSSLKLICPPQDKQEEYLDITTKINRSFLNKQKSLQESENLFNSLLQKAFKGEL</sequence>
<name>Q4C702_CROWT</name>
<dbReference type="Proteomes" id="UP000003922">
    <property type="component" value="Unassembled WGS sequence"/>
</dbReference>
<evidence type="ECO:0000259" key="4">
    <source>
        <dbReference type="Pfam" id="PF01420"/>
    </source>
</evidence>
<evidence type="ECO:0000256" key="2">
    <source>
        <dbReference type="ARBA" id="ARBA00022747"/>
    </source>
</evidence>
<proteinExistence type="inferred from homology"/>
<gene>
    <name evidence="5" type="ORF">CwatDRAFT_5166</name>
</gene>
<dbReference type="CDD" id="cd17517">
    <property type="entry name" value="RMtype1_S_EcoKI_StySPI-TRD2-CR2_like"/>
    <property type="match status" value="1"/>
</dbReference>
<reference evidence="5" key="2">
    <citation type="submission" date="2005-06" db="EMBL/GenBank/DDBJ databases">
        <title>Sequencing of the draft genome and assembly of Crocosphaera watsonii WH 8501.</title>
        <authorList>
            <consortium name="US DOE Joint Genome Institute (JGI-PGF)"/>
            <person name="Copeland A."/>
            <person name="Lucas S."/>
            <person name="Lapidus A."/>
            <person name="Barry K."/>
            <person name="Detter C."/>
            <person name="Glavina T."/>
            <person name="Hammon N."/>
            <person name="Israni S."/>
            <person name="Pitluck S."/>
            <person name="Richardson P."/>
        </authorList>
    </citation>
    <scope>NUCLEOTIDE SEQUENCE [LARGE SCALE GENOMIC DNA]</scope>
    <source>
        <strain evidence="5">WH 8501</strain>
    </source>
</reference>
<evidence type="ECO:0000313" key="6">
    <source>
        <dbReference type="Proteomes" id="UP000003922"/>
    </source>
</evidence>
<feature type="domain" description="Type I restriction modification DNA specificity" evidence="4">
    <location>
        <begin position="13"/>
        <end position="184"/>
    </location>
</feature>
<dbReference type="AlphaFoldDB" id="Q4C702"/>
<evidence type="ECO:0000313" key="5">
    <source>
        <dbReference type="EMBL" id="EAM51816.1"/>
    </source>
</evidence>
<comment type="caution">
    <text evidence="5">The sequence shown here is derived from an EMBL/GenBank/DDBJ whole genome shotgun (WGS) entry which is preliminary data.</text>
</comment>
<keyword evidence="2" id="KW-0680">Restriction system</keyword>
<dbReference type="REBASE" id="16673">
    <property type="entry name" value="S.CwaWHORF5166P"/>
</dbReference>
<dbReference type="KEGG" id="cwa:CwatDRAFT_5166"/>
<evidence type="ECO:0000256" key="1">
    <source>
        <dbReference type="ARBA" id="ARBA00010923"/>
    </source>
</evidence>
<dbReference type="GO" id="GO:0009307">
    <property type="term" value="P:DNA restriction-modification system"/>
    <property type="evidence" value="ECO:0007669"/>
    <property type="project" value="UniProtKB-KW"/>
</dbReference>
<accession>Q4C702</accession>
<comment type="similarity">
    <text evidence="1">Belongs to the type-I restriction system S methylase family.</text>
</comment>
<dbReference type="PANTHER" id="PTHR30408">
    <property type="entry name" value="TYPE-1 RESTRICTION ENZYME ECOKI SPECIFICITY PROTEIN"/>
    <property type="match status" value="1"/>
</dbReference>
<reference evidence="5" key="1">
    <citation type="submission" date="2004-02" db="EMBL/GenBank/DDBJ databases">
        <authorList>
            <consortium name="DOE Joint Genome Institute"/>
        </authorList>
    </citation>
    <scope>NUCLEOTIDE SEQUENCE [LARGE SCALE GENOMIC DNA]</scope>
    <source>
        <strain evidence="5">WH 8501</strain>
    </source>
</reference>
<organism evidence="5 6">
    <name type="scientific">Crocosphaera watsonii WH 8501</name>
    <dbReference type="NCBI Taxonomy" id="165597"/>
    <lineage>
        <taxon>Bacteria</taxon>
        <taxon>Bacillati</taxon>
        <taxon>Cyanobacteriota</taxon>
        <taxon>Cyanophyceae</taxon>
        <taxon>Oscillatoriophycideae</taxon>
        <taxon>Chroococcales</taxon>
        <taxon>Aphanothecaceae</taxon>
        <taxon>Crocosphaera</taxon>
    </lineage>
</organism>
<protein>
    <submittedName>
        <fullName evidence="5">Restriction modification system DNA specificity domain</fullName>
    </submittedName>
</protein>
<dbReference type="Gene3D" id="3.90.220.20">
    <property type="entry name" value="DNA methylase specificity domains"/>
    <property type="match status" value="2"/>
</dbReference>
<keyword evidence="3" id="KW-0238">DNA-binding</keyword>
<dbReference type="SUPFAM" id="SSF116734">
    <property type="entry name" value="DNA methylase specificity domain"/>
    <property type="match status" value="2"/>
</dbReference>
<dbReference type="RefSeq" id="WP_007304454.1">
    <property type="nucleotide sequence ID" value="NZ_AADV02000003.1"/>
</dbReference>
<dbReference type="PANTHER" id="PTHR30408:SF12">
    <property type="entry name" value="TYPE I RESTRICTION ENZYME MJAVIII SPECIFICITY SUBUNIT"/>
    <property type="match status" value="1"/>
</dbReference>
<evidence type="ECO:0000256" key="3">
    <source>
        <dbReference type="ARBA" id="ARBA00023125"/>
    </source>
</evidence>
<dbReference type="CDD" id="cd17246">
    <property type="entry name" value="RMtype1_S_SonII-TRD2-CR2_like"/>
    <property type="match status" value="1"/>
</dbReference>
<keyword evidence="6" id="KW-1185">Reference proteome</keyword>